<comment type="similarity">
    <text evidence="2">Belongs to the membrane fusion protein (MFP) (TC 8.A.1) family.</text>
</comment>
<dbReference type="PANTHER" id="PTHR30469">
    <property type="entry name" value="MULTIDRUG RESISTANCE PROTEIN MDTA"/>
    <property type="match status" value="1"/>
</dbReference>
<evidence type="ECO:0000256" key="3">
    <source>
        <dbReference type="ARBA" id="ARBA00022448"/>
    </source>
</evidence>
<keyword evidence="9" id="KW-1185">Reference proteome</keyword>
<dbReference type="InterPro" id="IPR058625">
    <property type="entry name" value="MdtA-like_BSH"/>
</dbReference>
<evidence type="ECO:0000256" key="2">
    <source>
        <dbReference type="ARBA" id="ARBA00009477"/>
    </source>
</evidence>
<dbReference type="OrthoDB" id="2110899at2"/>
<evidence type="ECO:0000256" key="4">
    <source>
        <dbReference type="SAM" id="Coils"/>
    </source>
</evidence>
<dbReference type="eggNOG" id="COG0845">
    <property type="taxonomic scope" value="Bacteria"/>
</dbReference>
<dbReference type="InterPro" id="IPR006143">
    <property type="entry name" value="RND_pump_MFP"/>
</dbReference>
<dbReference type="Proteomes" id="UP000030341">
    <property type="component" value="Chromosome 2"/>
</dbReference>
<evidence type="ECO:0000313" key="8">
    <source>
        <dbReference type="EMBL" id="AIY66962.1"/>
    </source>
</evidence>
<dbReference type="STRING" id="1348114.OM33_17930"/>
<evidence type="ECO:0000259" key="5">
    <source>
        <dbReference type="Pfam" id="PF25917"/>
    </source>
</evidence>
<dbReference type="Gene3D" id="2.40.30.170">
    <property type="match status" value="1"/>
</dbReference>
<accession>A0A0A7ELV1</accession>
<dbReference type="InterPro" id="IPR058627">
    <property type="entry name" value="MdtA-like_C"/>
</dbReference>
<name>A0A0A7ELV1_9GAMM</name>
<dbReference type="Gene3D" id="2.40.50.100">
    <property type="match status" value="1"/>
</dbReference>
<dbReference type="Gene3D" id="1.10.287.470">
    <property type="entry name" value="Helix hairpin bin"/>
    <property type="match status" value="1"/>
</dbReference>
<evidence type="ECO:0000259" key="6">
    <source>
        <dbReference type="Pfam" id="PF25967"/>
    </source>
</evidence>
<dbReference type="RefSeq" id="WP_040135624.1">
    <property type="nucleotide sequence ID" value="NZ_CP009889.1"/>
</dbReference>
<keyword evidence="3" id="KW-0813">Transport</keyword>
<evidence type="ECO:0000313" key="9">
    <source>
        <dbReference type="Proteomes" id="UP000030341"/>
    </source>
</evidence>
<dbReference type="HOGENOM" id="CLU_018816_14_1_6"/>
<organism evidence="8 9">
    <name type="scientific">Pseudoalteromonas piratica</name>
    <dbReference type="NCBI Taxonomy" id="1348114"/>
    <lineage>
        <taxon>Bacteria</taxon>
        <taxon>Pseudomonadati</taxon>
        <taxon>Pseudomonadota</taxon>
        <taxon>Gammaproteobacteria</taxon>
        <taxon>Alteromonadales</taxon>
        <taxon>Pseudoalteromonadaceae</taxon>
        <taxon>Pseudoalteromonas</taxon>
    </lineage>
</organism>
<dbReference type="KEGG" id="pseo:OM33_17930"/>
<dbReference type="AlphaFoldDB" id="A0A0A7ELV1"/>
<dbReference type="GO" id="GO:0015562">
    <property type="term" value="F:efflux transmembrane transporter activity"/>
    <property type="evidence" value="ECO:0007669"/>
    <property type="project" value="TreeGrafter"/>
</dbReference>
<dbReference type="GO" id="GO:1990281">
    <property type="term" value="C:efflux pump complex"/>
    <property type="evidence" value="ECO:0007669"/>
    <property type="project" value="TreeGrafter"/>
</dbReference>
<dbReference type="Gene3D" id="2.40.420.20">
    <property type="match status" value="1"/>
</dbReference>
<sequence>MKKLIIVIVAIAAFVALIVSQQIKGDSKALEVKVTAAEKGKIKDSILASGTLVFNTQVQLRSEVTGRVERVFVEEGQRVEKGDLLMQLDTEAFEAEVDRYKALVRQSEIDIERAQTRLKNLALQLKRQKELFDVGLSQQEVYDNIRNAKELAEIDVEARKESLNQAKASLSIAQDRLSKSVFRATMSGLLASVDIKEGETVIAGTTNIVGSDLMLLADPSKILAELKVDETDIASIKLDQEAEIFAAAYPNKPFIGRVIHIGTSAKQFAGSQGRSFKVKVLLNTDERTLYAGMSCRAEIATAIGNDAIKLPIEAVQDKDGGHYVWLLNEDLTVTKQTIELGVSSDIEQAIESGISEQQKVVIGPARAISKLKEGEKVKLKDDDKGVKDVSDRA</sequence>
<comment type="subcellular location">
    <subcellularLocation>
        <location evidence="1">Cell envelope</location>
    </subcellularLocation>
</comment>
<feature type="domain" description="Multidrug resistance protein MdtA-like C-terminal permuted SH3" evidence="6">
    <location>
        <begin position="306"/>
        <end position="363"/>
    </location>
</feature>
<dbReference type="PANTHER" id="PTHR30469:SF33">
    <property type="entry name" value="SLR1207 PROTEIN"/>
    <property type="match status" value="1"/>
</dbReference>
<dbReference type="EMBL" id="CP009889">
    <property type="protein sequence ID" value="AIY66962.1"/>
    <property type="molecule type" value="Genomic_DNA"/>
</dbReference>
<dbReference type="SUPFAM" id="SSF111369">
    <property type="entry name" value="HlyD-like secretion proteins"/>
    <property type="match status" value="1"/>
</dbReference>
<gene>
    <name evidence="8" type="ORF">OM33_17930</name>
</gene>
<dbReference type="Pfam" id="PF25967">
    <property type="entry name" value="RND-MFP_C"/>
    <property type="match status" value="1"/>
</dbReference>
<feature type="domain" description="Multidrug resistance protein MdtA-like barrel-sandwich hybrid" evidence="5">
    <location>
        <begin position="57"/>
        <end position="207"/>
    </location>
</feature>
<evidence type="ECO:0000256" key="1">
    <source>
        <dbReference type="ARBA" id="ARBA00004196"/>
    </source>
</evidence>
<dbReference type="NCBIfam" id="TIGR01730">
    <property type="entry name" value="RND_mfp"/>
    <property type="match status" value="1"/>
</dbReference>
<dbReference type="Pfam" id="PF25990">
    <property type="entry name" value="Beta-barrel_YknX"/>
    <property type="match status" value="1"/>
</dbReference>
<keyword evidence="4" id="KW-0175">Coiled coil</keyword>
<feature type="domain" description="YknX-like beta-barrel" evidence="7">
    <location>
        <begin position="225"/>
        <end position="299"/>
    </location>
</feature>
<evidence type="ECO:0000259" key="7">
    <source>
        <dbReference type="Pfam" id="PF25990"/>
    </source>
</evidence>
<reference evidence="8 9" key="1">
    <citation type="submission" date="2014-11" db="EMBL/GenBank/DDBJ databases">
        <title>Complete Genome Sequence of Pseudoalteromonas sp. Strain OCN003 Isolated from Kaneohe Bay, Oahu, Hawaii.</title>
        <authorList>
            <person name="Beurmann S."/>
            <person name="Videau P."/>
            <person name="Ushijima B."/>
            <person name="Smith A.M."/>
            <person name="Aeby G.S."/>
            <person name="Callahan S.M."/>
            <person name="Belcaid M."/>
        </authorList>
    </citation>
    <scope>NUCLEOTIDE SEQUENCE [LARGE SCALE GENOMIC DNA]</scope>
    <source>
        <strain evidence="8 9">OCN003</strain>
    </source>
</reference>
<feature type="coiled-coil region" evidence="4">
    <location>
        <begin position="97"/>
        <end position="131"/>
    </location>
</feature>
<dbReference type="InterPro" id="IPR058636">
    <property type="entry name" value="Beta-barrel_YknX"/>
</dbReference>
<protein>
    <submittedName>
        <fullName evidence="8">Hemolysin D</fullName>
    </submittedName>
</protein>
<dbReference type="Pfam" id="PF25917">
    <property type="entry name" value="BSH_RND"/>
    <property type="match status" value="1"/>
</dbReference>
<proteinExistence type="inferred from homology"/>